<dbReference type="Gene3D" id="3.10.20.90">
    <property type="entry name" value="Phosphatidylinositol 3-kinase Catalytic Subunit, Chain A, domain 1"/>
    <property type="match status" value="1"/>
</dbReference>
<dbReference type="SMART" id="SM00213">
    <property type="entry name" value="UBQ"/>
    <property type="match status" value="1"/>
</dbReference>
<dbReference type="GO" id="GO:0006620">
    <property type="term" value="P:post-translational protein targeting to endoplasmic reticulum membrane"/>
    <property type="evidence" value="ECO:0007669"/>
    <property type="project" value="InterPro"/>
</dbReference>
<dbReference type="PANTHER" id="PTHR46555">
    <property type="entry name" value="UBIQUITIN-LIKE PROTEIN 4A"/>
    <property type="match status" value="1"/>
</dbReference>
<dbReference type="GO" id="GO:0071816">
    <property type="term" value="P:tail-anchored membrane protein insertion into ER membrane"/>
    <property type="evidence" value="ECO:0007669"/>
    <property type="project" value="TreeGrafter"/>
</dbReference>
<sequence length="150" mass="16747">MKILVKILQGRECVVEISPSETVLELKNKVSELLGVDVPQQKLLLTGKALADENPLSFYPGIKDGSKLNLVVRKTTQESSDEKSPAVQKYGTALLRESVSKILKKYYSQAETESITNELVKELRTKVNNLSFDDLERLATALLQDQENIV</sequence>
<accession>A0A8J2MRU0</accession>
<gene>
    <name evidence="4" type="ORF">HICCMSTLAB_LOCUS12024</name>
</gene>
<dbReference type="OrthoDB" id="417450at2759"/>
<evidence type="ECO:0000313" key="5">
    <source>
        <dbReference type="Proteomes" id="UP000786811"/>
    </source>
</evidence>
<dbReference type="InterPro" id="IPR041421">
    <property type="entry name" value="Ubl4_C_TUGS"/>
</dbReference>
<comment type="caution">
    <text evidence="4">The sequence shown here is derived from an EMBL/GenBank/DDBJ whole genome shotgun (WGS) entry which is preliminary data.</text>
</comment>
<organism evidence="4 5">
    <name type="scientific">Cotesia congregata</name>
    <name type="common">Parasitoid wasp</name>
    <name type="synonym">Apanteles congregatus</name>
    <dbReference type="NCBI Taxonomy" id="51543"/>
    <lineage>
        <taxon>Eukaryota</taxon>
        <taxon>Metazoa</taxon>
        <taxon>Ecdysozoa</taxon>
        <taxon>Arthropoda</taxon>
        <taxon>Hexapoda</taxon>
        <taxon>Insecta</taxon>
        <taxon>Pterygota</taxon>
        <taxon>Neoptera</taxon>
        <taxon>Endopterygota</taxon>
        <taxon>Hymenoptera</taxon>
        <taxon>Apocrita</taxon>
        <taxon>Ichneumonoidea</taxon>
        <taxon>Braconidae</taxon>
        <taxon>Microgastrinae</taxon>
        <taxon>Cotesia</taxon>
    </lineage>
</organism>
<dbReference type="Pfam" id="PF17840">
    <property type="entry name" value="Tugs"/>
    <property type="match status" value="1"/>
</dbReference>
<evidence type="ECO:0000256" key="1">
    <source>
        <dbReference type="ARBA" id="ARBA00004514"/>
    </source>
</evidence>
<dbReference type="InterPro" id="IPR000626">
    <property type="entry name" value="Ubiquitin-like_dom"/>
</dbReference>
<dbReference type="PROSITE" id="PS50053">
    <property type="entry name" value="UBIQUITIN_2"/>
    <property type="match status" value="1"/>
</dbReference>
<dbReference type="Proteomes" id="UP000786811">
    <property type="component" value="Unassembled WGS sequence"/>
</dbReference>
<dbReference type="GO" id="GO:0071818">
    <property type="term" value="C:BAT3 complex"/>
    <property type="evidence" value="ECO:0007669"/>
    <property type="project" value="TreeGrafter"/>
</dbReference>
<reference evidence="4" key="1">
    <citation type="submission" date="2021-04" db="EMBL/GenBank/DDBJ databases">
        <authorList>
            <person name="Chebbi M.A.C M."/>
        </authorList>
    </citation>
    <scope>NUCLEOTIDE SEQUENCE</scope>
</reference>
<dbReference type="InterPro" id="IPR029071">
    <property type="entry name" value="Ubiquitin-like_domsf"/>
</dbReference>
<dbReference type="AlphaFoldDB" id="A0A8J2MRU0"/>
<evidence type="ECO:0000259" key="3">
    <source>
        <dbReference type="PROSITE" id="PS50053"/>
    </source>
</evidence>
<keyword evidence="5" id="KW-1185">Reference proteome</keyword>
<evidence type="ECO:0000256" key="2">
    <source>
        <dbReference type="ARBA" id="ARBA00022490"/>
    </source>
</evidence>
<comment type="subcellular location">
    <subcellularLocation>
        <location evidence="1">Cytoplasm</location>
        <location evidence="1">Cytosol</location>
    </subcellularLocation>
</comment>
<name>A0A8J2MRU0_COTCN</name>
<feature type="domain" description="Ubiquitin-like" evidence="3">
    <location>
        <begin position="1"/>
        <end position="77"/>
    </location>
</feature>
<dbReference type="GO" id="GO:0051087">
    <property type="term" value="F:protein-folding chaperone binding"/>
    <property type="evidence" value="ECO:0007669"/>
    <property type="project" value="TreeGrafter"/>
</dbReference>
<dbReference type="SUPFAM" id="SSF54236">
    <property type="entry name" value="Ubiquitin-like"/>
    <property type="match status" value="1"/>
</dbReference>
<dbReference type="EMBL" id="CAJNRD030001123">
    <property type="protein sequence ID" value="CAG5104482.1"/>
    <property type="molecule type" value="Genomic_DNA"/>
</dbReference>
<dbReference type="Pfam" id="PF00240">
    <property type="entry name" value="ubiquitin"/>
    <property type="match status" value="1"/>
</dbReference>
<dbReference type="PANTHER" id="PTHR46555:SF1">
    <property type="entry name" value="UBIQUITIN-LIKE PROTEIN 4A"/>
    <property type="match status" value="1"/>
</dbReference>
<evidence type="ECO:0000313" key="4">
    <source>
        <dbReference type="EMBL" id="CAG5104482.1"/>
    </source>
</evidence>
<keyword evidence="2" id="KW-0963">Cytoplasm</keyword>
<protein>
    <submittedName>
        <fullName evidence="4">Similar to ubl4a: Ubiquitin-like protein 4A (Danio rerio)</fullName>
    </submittedName>
</protein>
<proteinExistence type="predicted"/>
<dbReference type="InterPro" id="IPR047154">
    <property type="entry name" value="UBL4A-like"/>
</dbReference>